<evidence type="ECO:0008006" key="3">
    <source>
        <dbReference type="Google" id="ProtNLM"/>
    </source>
</evidence>
<dbReference type="EMBL" id="JXAL01000006">
    <property type="protein sequence ID" value="KIL36713.1"/>
    <property type="molecule type" value="Genomic_DNA"/>
</dbReference>
<reference evidence="1 2" key="1">
    <citation type="submission" date="2014-12" db="EMBL/GenBank/DDBJ databases">
        <title>Draft genome sequence of Cohnella kolymensis strain B-2846.</title>
        <authorList>
            <person name="Karlyshev A.V."/>
            <person name="Kudryashova E.B."/>
        </authorList>
    </citation>
    <scope>NUCLEOTIDE SEQUENCE [LARGE SCALE GENOMIC DNA]</scope>
    <source>
        <strain evidence="1 2">VKM B-2846</strain>
    </source>
</reference>
<comment type="caution">
    <text evidence="1">The sequence shown here is derived from an EMBL/GenBank/DDBJ whole genome shotgun (WGS) entry which is preliminary data.</text>
</comment>
<dbReference type="Proteomes" id="UP000054526">
    <property type="component" value="Unassembled WGS sequence"/>
</dbReference>
<sequence length="220" mass="25887">MSFEQAHAAFIGSHLARRKGERRGRLERGHGHGEKLFLENVWWPLKGNFDRLHPEYEVLDWRGKSYFGDFLYVTTSGHKFIWEIKGFNTHVKELDRQGFCKECKRELFLEGLAVHLVSFAYDDVKDEPDLLIALLRMVLSQYESGSLPELRSFAEKEVIRLAHFLARPIRPKDVVDRLHMNFRRAVRILQSLTEQGWFRAIKGEDGVRVVKYELIRMTGW</sequence>
<accession>A0ABR5A7C7</accession>
<dbReference type="RefSeq" id="WP_041061348.1">
    <property type="nucleotide sequence ID" value="NZ_JXAL01000006.1"/>
</dbReference>
<keyword evidence="2" id="KW-1185">Reference proteome</keyword>
<protein>
    <recommendedName>
        <fullName evidence="3">NERD domain-containing protein</fullName>
    </recommendedName>
</protein>
<gene>
    <name evidence="1" type="ORF">SD71_06865</name>
</gene>
<name>A0ABR5A7C7_9BACL</name>
<evidence type="ECO:0000313" key="2">
    <source>
        <dbReference type="Proteomes" id="UP000054526"/>
    </source>
</evidence>
<evidence type="ECO:0000313" key="1">
    <source>
        <dbReference type="EMBL" id="KIL36713.1"/>
    </source>
</evidence>
<organism evidence="1 2">
    <name type="scientific">Cohnella kolymensis</name>
    <dbReference type="NCBI Taxonomy" id="1590652"/>
    <lineage>
        <taxon>Bacteria</taxon>
        <taxon>Bacillati</taxon>
        <taxon>Bacillota</taxon>
        <taxon>Bacilli</taxon>
        <taxon>Bacillales</taxon>
        <taxon>Paenibacillaceae</taxon>
        <taxon>Cohnella</taxon>
    </lineage>
</organism>
<proteinExistence type="predicted"/>